<dbReference type="KEGG" id="pson:JI735_19340"/>
<accession>A0A974SAK8</accession>
<dbReference type="AlphaFoldDB" id="A0A974SAK8"/>
<name>A0A974SAK8_9BACL</name>
<organism evidence="1 2">
    <name type="scientific">Paenibacillus sonchi</name>
    <dbReference type="NCBI Taxonomy" id="373687"/>
    <lineage>
        <taxon>Bacteria</taxon>
        <taxon>Bacillati</taxon>
        <taxon>Bacillota</taxon>
        <taxon>Bacilli</taxon>
        <taxon>Bacillales</taxon>
        <taxon>Paenibacillaceae</taxon>
        <taxon>Paenibacillus</taxon>
        <taxon>Paenibacillus sonchi group</taxon>
    </lineage>
</organism>
<sequence>MDGRMILGLTVKVVDASQFITPLLVLLADGTVFIYGVDSKVQKVQFPTWTSYKDQDDIEWIDGVKIGNGVWKATVVYSKHHSELGRYITHIYADGKYAGAWEFSVVDALKFTYPSVAYLSSGFYEVMVEGVPSNVTTVRFPTWTERNGHDDLENPWVEGERIASTSWRIRIPYHKHNKETGAYTTHIYSYDAYGNSRIIGMLAVEVRN</sequence>
<reference evidence="1 2" key="1">
    <citation type="submission" date="2021-01" db="EMBL/GenBank/DDBJ databases">
        <title>Whole genome sequence of Paenibacillus sonchi LMG 24727 for comparative genomics.</title>
        <authorList>
            <person name="Lee G."/>
            <person name="Kim M.-J."/>
            <person name="Lim K."/>
            <person name="Shin J.-H."/>
        </authorList>
    </citation>
    <scope>NUCLEOTIDE SEQUENCE [LARGE SCALE GENOMIC DNA]</scope>
    <source>
        <strain evidence="1 2">LMG 24727</strain>
    </source>
</reference>
<dbReference type="Pfam" id="PF08481">
    <property type="entry name" value="GBS_Bsp-like"/>
    <property type="match status" value="2"/>
</dbReference>
<gene>
    <name evidence="1" type="ORF">JI735_19340</name>
</gene>
<keyword evidence="2" id="KW-1185">Reference proteome</keyword>
<dbReference type="InterPro" id="IPR013688">
    <property type="entry name" value="GBS_Bsp-like"/>
</dbReference>
<dbReference type="Gene3D" id="2.60.40.3760">
    <property type="match status" value="2"/>
</dbReference>
<proteinExistence type="predicted"/>
<protein>
    <submittedName>
        <fullName evidence="1">GBS Bsp-like repeat-containing protein</fullName>
    </submittedName>
</protein>
<dbReference type="EMBL" id="CP068595">
    <property type="protein sequence ID" value="QQZ58887.1"/>
    <property type="molecule type" value="Genomic_DNA"/>
</dbReference>
<dbReference type="Proteomes" id="UP000595841">
    <property type="component" value="Chromosome"/>
</dbReference>
<dbReference type="RefSeq" id="WP_202676320.1">
    <property type="nucleotide sequence ID" value="NZ_CP068595.1"/>
</dbReference>
<evidence type="ECO:0000313" key="1">
    <source>
        <dbReference type="EMBL" id="QQZ58887.1"/>
    </source>
</evidence>
<evidence type="ECO:0000313" key="2">
    <source>
        <dbReference type="Proteomes" id="UP000595841"/>
    </source>
</evidence>